<feature type="region of interest" description="Disordered" evidence="1">
    <location>
        <begin position="231"/>
        <end position="254"/>
    </location>
</feature>
<comment type="caution">
    <text evidence="3">The sequence shown here is derived from an EMBL/GenBank/DDBJ whole genome shotgun (WGS) entry which is preliminary data.</text>
</comment>
<accession>A0ABD1FSX0</accession>
<dbReference type="Proteomes" id="UP001567538">
    <property type="component" value="Unassembled WGS sequence"/>
</dbReference>
<evidence type="ECO:0000256" key="1">
    <source>
        <dbReference type="SAM" id="MobiDB-lite"/>
    </source>
</evidence>
<dbReference type="EMBL" id="JBEAFC010000012">
    <property type="protein sequence ID" value="KAL1534752.1"/>
    <property type="molecule type" value="Genomic_DNA"/>
</dbReference>
<keyword evidence="4" id="KW-1185">Reference proteome</keyword>
<feature type="domain" description="Myb/SANT-like" evidence="2">
    <location>
        <begin position="14"/>
        <end position="107"/>
    </location>
</feature>
<evidence type="ECO:0000313" key="4">
    <source>
        <dbReference type="Proteomes" id="UP001567538"/>
    </source>
</evidence>
<proteinExistence type="predicted"/>
<protein>
    <recommendedName>
        <fullName evidence="2">Myb/SANT-like domain-containing protein</fullName>
    </recommendedName>
</protein>
<dbReference type="AlphaFoldDB" id="A0ABD1FSX0"/>
<dbReference type="InterPro" id="IPR024752">
    <property type="entry name" value="Myb/SANT-like_dom"/>
</dbReference>
<sequence length="264" mass="30425">MNIAPQEMFLYKGKWTLEIETILVDTIIRLKEETGWVLKEFPSYFMLTAAKEIESMTAVLFTVEEVAVRVEMLLLRYRTFKELVTQDGMHWDLPTKCVIAAECVWKKICKKNAFAWAYYYHDETQYTKLACMFGMDDVKVEPEKEVIVISETTEKVSSEEPSCYEVGDGNEEVNSPAFIPPLNVRRRLFDENGQPEDMESTTEQGIYFIDVGPDGQLRTRLEKERVLPKNPFIKQEEVGPSNRASHASSCGSNSPIGWWTHLKK</sequence>
<dbReference type="Pfam" id="PF12776">
    <property type="entry name" value="Myb_DNA-bind_3"/>
    <property type="match status" value="1"/>
</dbReference>
<gene>
    <name evidence="3" type="ORF">AAHA92_30892</name>
</gene>
<feature type="compositionally biased region" description="Polar residues" evidence="1">
    <location>
        <begin position="242"/>
        <end position="254"/>
    </location>
</feature>
<reference evidence="3 4" key="1">
    <citation type="submission" date="2024-06" db="EMBL/GenBank/DDBJ databases">
        <title>A chromosome level genome sequence of Diviner's sage (Salvia divinorum).</title>
        <authorList>
            <person name="Ford S.A."/>
            <person name="Ro D.-K."/>
            <person name="Ness R.W."/>
            <person name="Phillips M.A."/>
        </authorList>
    </citation>
    <scope>NUCLEOTIDE SEQUENCE [LARGE SCALE GENOMIC DNA]</scope>
    <source>
        <strain evidence="3">SAF-2024a</strain>
        <tissue evidence="3">Leaf</tissue>
    </source>
</reference>
<evidence type="ECO:0000259" key="2">
    <source>
        <dbReference type="Pfam" id="PF12776"/>
    </source>
</evidence>
<organism evidence="3 4">
    <name type="scientific">Salvia divinorum</name>
    <name type="common">Maria pastora</name>
    <name type="synonym">Diviner's sage</name>
    <dbReference type="NCBI Taxonomy" id="28513"/>
    <lineage>
        <taxon>Eukaryota</taxon>
        <taxon>Viridiplantae</taxon>
        <taxon>Streptophyta</taxon>
        <taxon>Embryophyta</taxon>
        <taxon>Tracheophyta</taxon>
        <taxon>Spermatophyta</taxon>
        <taxon>Magnoliopsida</taxon>
        <taxon>eudicotyledons</taxon>
        <taxon>Gunneridae</taxon>
        <taxon>Pentapetalae</taxon>
        <taxon>asterids</taxon>
        <taxon>lamiids</taxon>
        <taxon>Lamiales</taxon>
        <taxon>Lamiaceae</taxon>
        <taxon>Nepetoideae</taxon>
        <taxon>Mentheae</taxon>
        <taxon>Salviinae</taxon>
        <taxon>Salvia</taxon>
        <taxon>Salvia subgen. Calosphace</taxon>
    </lineage>
</organism>
<name>A0ABD1FSX0_SALDI</name>
<evidence type="ECO:0000313" key="3">
    <source>
        <dbReference type="EMBL" id="KAL1534752.1"/>
    </source>
</evidence>